<sequence>MSITSLWSAYGWLLSSTCIHQPEIYDNEEHIPQLLSLPDELLVDILVQLNCSTIFNARATCRRIRQLSESRHLWLRVVHRLQLEQGLAPPEQDVSKYGIRELERWVWRRTTALSRATTRPLVQPHVRLLIIEDDDELYLAKPFLLPGGRWFLLAHPVLGMLMYDLDRVEPIRKCLFNPLHFDESLGSGVQYHFWFDHSKPYLSFYVAGNTSNEDVTRTLIYAVWLEGKGPEATLTASLVAASRSPGKSGCYIEEFAFNKNYYIQISGGPVDSTYQYVKAYQLEKAPNDGYHRLAKPVAQITVPDDWPKLTSFIYDDVLALFAGDDTLKLFAVVRRGTVTDTRFTGSFELLHEISLSFKFNSTIRWSPSKSCMVAISSEGTFYGLQIPHDKTIAPTVQMLGKRDTRPNKVAAWVADKSFSVSLNVSKASLEMIYHPWTNAGADLSLLKGSLDGLKIRDGLGLGARVAGFSEDLGRLAIFEAGLPLSSVLRKSNLPVLSNRFIVEVDDVANIPPSKRSFQTPHERFYAHLKSRDVLFNVTREFKAEGLFVGAAISLDNPQDVAALQDAPGVKDIRPIRKFDIPKPVFKHVVTDPNDSAIPADTESTHIITGVDKLHARGITGEGIKIGISPFSIDTGVDYTHPTLGGGYGPGYKIVGGKDLVGDDYNGLNTPVPDDDPFEECNGHGTHVSGIIGADPGNEYRISGVAYNASLSMYRVFGCAGPSTTDDILVEAMLLGFSEGQDILTLSIGGADGWTESVSSVVASRLVKRGKIVTIAAGNDNATVGGVQHDPITYWSTFPLHPLPAEGPLPIYATSNSTTVVDDACSPLPDDTPDLSDKLVIIRRGTCTFVEKLTNAAAKGAQVALIYDNGTGFSNIAVGEFIAALVQAVDGEFLVKQFAAGVPVTITIPSSGGSTDIPDPNGGLISSFSSYGPSNDFFFKPAVAAPGGNIFSTLPRAPTELHQERRTADVARGVRSLLEATSQRIPSNKTDGDPLQTLTQQGAGLIDVFKAVNAETVLSPTELIVNDTAHARPVQIFNVLNTGKTSKKYTLNHIPAGTALTIQPGSILPAEGPVPLSKSAAQVSVKPSSFTLKPGASQNVVATILGPTNLDNSTFPVYSGWIEVSDGTNSFHVTYLGLVGSLIDKQVLDTTDLFFGVPIPTILDSQGNTQEGPVNYTFVGYDVPTLLWRQAFGTPRLMVDLVDPNIEIDTTTLKSRASSDELKPFISFPKPNEGGSIKQVKTIGSILELDHITRNTDFGVQVQDNGYNAFDMKTPTFANGTVIPNGSYRLLLRALRVTGDATNGSDYEVYLSPIIGFYP</sequence>
<dbReference type="PROSITE" id="PS00137">
    <property type="entry name" value="SUBTILASE_HIS"/>
    <property type="match status" value="1"/>
</dbReference>
<dbReference type="EMBL" id="JANIEX010001465">
    <property type="protein sequence ID" value="KAJ3557629.1"/>
    <property type="molecule type" value="Genomic_DNA"/>
</dbReference>
<dbReference type="PANTHER" id="PTHR43806:SF66">
    <property type="entry name" value="SERIN ENDOPEPTIDASE"/>
    <property type="match status" value="1"/>
</dbReference>
<evidence type="ECO:0000256" key="5">
    <source>
        <dbReference type="ARBA" id="ARBA00022825"/>
    </source>
</evidence>
<dbReference type="InterPro" id="IPR022398">
    <property type="entry name" value="Peptidase_S8_His-AS"/>
</dbReference>
<dbReference type="PROSITE" id="PS50181">
    <property type="entry name" value="FBOX"/>
    <property type="match status" value="1"/>
</dbReference>
<evidence type="ECO:0000259" key="7">
    <source>
        <dbReference type="PROSITE" id="PS50181"/>
    </source>
</evidence>
<name>A0AAD5VFX9_9AGAR</name>
<keyword evidence="5" id="KW-0720">Serine protease</keyword>
<dbReference type="SUPFAM" id="SSF52025">
    <property type="entry name" value="PA domain"/>
    <property type="match status" value="1"/>
</dbReference>
<evidence type="ECO:0000256" key="6">
    <source>
        <dbReference type="PROSITE-ProRule" id="PRU01240"/>
    </source>
</evidence>
<dbReference type="Proteomes" id="UP001213000">
    <property type="component" value="Unassembled WGS sequence"/>
</dbReference>
<dbReference type="InterPro" id="IPR046450">
    <property type="entry name" value="PA_dom_sf"/>
</dbReference>
<dbReference type="InterPro" id="IPR001810">
    <property type="entry name" value="F-box_dom"/>
</dbReference>
<dbReference type="InterPro" id="IPR036047">
    <property type="entry name" value="F-box-like_dom_sf"/>
</dbReference>
<dbReference type="InterPro" id="IPR034187">
    <property type="entry name" value="Peptidases_S8_5"/>
</dbReference>
<evidence type="ECO:0000256" key="4">
    <source>
        <dbReference type="ARBA" id="ARBA00022729"/>
    </source>
</evidence>
<dbReference type="InterPro" id="IPR036852">
    <property type="entry name" value="Peptidase_S8/S53_dom_sf"/>
</dbReference>
<evidence type="ECO:0000313" key="9">
    <source>
        <dbReference type="Proteomes" id="UP001213000"/>
    </source>
</evidence>
<keyword evidence="2" id="KW-0134">Cell wall</keyword>
<dbReference type="Pfam" id="PF00082">
    <property type="entry name" value="Peptidase_S8"/>
    <property type="match status" value="1"/>
</dbReference>
<dbReference type="SUPFAM" id="SSF52743">
    <property type="entry name" value="Subtilisin-like"/>
    <property type="match status" value="1"/>
</dbReference>
<comment type="similarity">
    <text evidence="1 6">Belongs to the peptidase S8 family.</text>
</comment>
<dbReference type="InterPro" id="IPR010435">
    <property type="entry name" value="C5a/SBT2-like_Fn3"/>
</dbReference>
<dbReference type="Pfam" id="PF12937">
    <property type="entry name" value="F-box-like"/>
    <property type="match status" value="1"/>
</dbReference>
<dbReference type="CDD" id="cd07489">
    <property type="entry name" value="Peptidases_S8_5"/>
    <property type="match status" value="1"/>
</dbReference>
<comment type="caution">
    <text evidence="8">The sequence shown here is derived from an EMBL/GenBank/DDBJ whole genome shotgun (WGS) entry which is preliminary data.</text>
</comment>
<evidence type="ECO:0000256" key="3">
    <source>
        <dbReference type="ARBA" id="ARBA00022670"/>
    </source>
</evidence>
<dbReference type="InterPro" id="IPR003137">
    <property type="entry name" value="PA_domain"/>
</dbReference>
<dbReference type="InterPro" id="IPR000209">
    <property type="entry name" value="Peptidase_S8/S53_dom"/>
</dbReference>
<organism evidence="8 9">
    <name type="scientific">Leucocoprinus birnbaumii</name>
    <dbReference type="NCBI Taxonomy" id="56174"/>
    <lineage>
        <taxon>Eukaryota</taxon>
        <taxon>Fungi</taxon>
        <taxon>Dikarya</taxon>
        <taxon>Basidiomycota</taxon>
        <taxon>Agaricomycotina</taxon>
        <taxon>Agaricomycetes</taxon>
        <taxon>Agaricomycetidae</taxon>
        <taxon>Agaricales</taxon>
        <taxon>Agaricineae</taxon>
        <taxon>Agaricaceae</taxon>
        <taxon>Leucocoprinus</taxon>
    </lineage>
</organism>
<dbReference type="SUPFAM" id="SSF81383">
    <property type="entry name" value="F-box domain"/>
    <property type="match status" value="1"/>
</dbReference>
<accession>A0AAD5VFX9</accession>
<dbReference type="PANTHER" id="PTHR43806">
    <property type="entry name" value="PEPTIDASE S8"/>
    <property type="match status" value="1"/>
</dbReference>
<evidence type="ECO:0000313" key="8">
    <source>
        <dbReference type="EMBL" id="KAJ3557629.1"/>
    </source>
</evidence>
<dbReference type="InterPro" id="IPR050131">
    <property type="entry name" value="Peptidase_S8_subtilisin-like"/>
</dbReference>
<dbReference type="Gene3D" id="1.20.1280.50">
    <property type="match status" value="1"/>
</dbReference>
<dbReference type="GO" id="GO:0004252">
    <property type="term" value="F:serine-type endopeptidase activity"/>
    <property type="evidence" value="ECO:0007669"/>
    <property type="project" value="InterPro"/>
</dbReference>
<proteinExistence type="inferred from homology"/>
<evidence type="ECO:0000256" key="2">
    <source>
        <dbReference type="ARBA" id="ARBA00022512"/>
    </source>
</evidence>
<feature type="domain" description="F-box" evidence="7">
    <location>
        <begin position="31"/>
        <end position="77"/>
    </location>
</feature>
<protein>
    <recommendedName>
        <fullName evidence="7">F-box domain-containing protein</fullName>
    </recommendedName>
</protein>
<keyword evidence="5" id="KW-0378">Hydrolase</keyword>
<dbReference type="Gene3D" id="3.50.30.30">
    <property type="match status" value="1"/>
</dbReference>
<keyword evidence="2" id="KW-0964">Secreted</keyword>
<comment type="caution">
    <text evidence="6">Lacks conserved residue(s) required for the propagation of feature annotation.</text>
</comment>
<dbReference type="PROSITE" id="PS51892">
    <property type="entry name" value="SUBTILASE"/>
    <property type="match status" value="1"/>
</dbReference>
<gene>
    <name evidence="8" type="ORF">NP233_g11691</name>
</gene>
<keyword evidence="3" id="KW-0645">Protease</keyword>
<evidence type="ECO:0000256" key="1">
    <source>
        <dbReference type="ARBA" id="ARBA00011073"/>
    </source>
</evidence>
<keyword evidence="4" id="KW-0732">Signal</keyword>
<dbReference type="GO" id="GO:0016020">
    <property type="term" value="C:membrane"/>
    <property type="evidence" value="ECO:0007669"/>
    <property type="project" value="InterPro"/>
</dbReference>
<dbReference type="SMART" id="SM00256">
    <property type="entry name" value="FBOX"/>
    <property type="match status" value="1"/>
</dbReference>
<dbReference type="Gene3D" id="3.40.50.200">
    <property type="entry name" value="Peptidase S8/S53 domain"/>
    <property type="match status" value="1"/>
</dbReference>
<dbReference type="GO" id="GO:0005615">
    <property type="term" value="C:extracellular space"/>
    <property type="evidence" value="ECO:0007669"/>
    <property type="project" value="TreeGrafter"/>
</dbReference>
<dbReference type="GO" id="GO:0006508">
    <property type="term" value="P:proteolysis"/>
    <property type="evidence" value="ECO:0007669"/>
    <property type="project" value="UniProtKB-KW"/>
</dbReference>
<keyword evidence="9" id="KW-1185">Reference proteome</keyword>
<dbReference type="Pfam" id="PF02225">
    <property type="entry name" value="PA"/>
    <property type="match status" value="1"/>
</dbReference>
<reference evidence="8" key="1">
    <citation type="submission" date="2022-07" db="EMBL/GenBank/DDBJ databases">
        <title>Genome Sequence of Leucocoprinus birnbaumii.</title>
        <authorList>
            <person name="Buettner E."/>
        </authorList>
    </citation>
    <scope>NUCLEOTIDE SEQUENCE</scope>
    <source>
        <strain evidence="8">VT141</strain>
    </source>
</reference>
<dbReference type="Pfam" id="PF06280">
    <property type="entry name" value="fn3_5"/>
    <property type="match status" value="1"/>
</dbReference>